<sequence>MSDNFFVYRQRSRSVTLAPAPSSTPEVDAVVATPTVLTMPTAARRRSMDDHSLQFATDSIGSCAASSPGRSVAAAETGQQTRRRCSLFDDTESDWKSANSASFCCDGCLPAADEAAAGI</sequence>
<reference evidence="2" key="1">
    <citation type="submission" date="2016-11" db="UniProtKB">
        <authorList>
            <consortium name="WormBaseParasite"/>
        </authorList>
    </citation>
    <scope>IDENTIFICATION</scope>
</reference>
<dbReference type="AlphaFoldDB" id="A0A1I8JSD2"/>
<organism evidence="1 2">
    <name type="scientific">Macrostomum lignano</name>
    <dbReference type="NCBI Taxonomy" id="282301"/>
    <lineage>
        <taxon>Eukaryota</taxon>
        <taxon>Metazoa</taxon>
        <taxon>Spiralia</taxon>
        <taxon>Lophotrochozoa</taxon>
        <taxon>Platyhelminthes</taxon>
        <taxon>Rhabditophora</taxon>
        <taxon>Macrostomorpha</taxon>
        <taxon>Macrostomida</taxon>
        <taxon>Macrostomidae</taxon>
        <taxon>Macrostomum</taxon>
    </lineage>
</organism>
<dbReference type="Proteomes" id="UP000095280">
    <property type="component" value="Unplaced"/>
</dbReference>
<accession>A0A1I8JSD2</accession>
<evidence type="ECO:0000313" key="1">
    <source>
        <dbReference type="Proteomes" id="UP000095280"/>
    </source>
</evidence>
<keyword evidence="1" id="KW-1185">Reference proteome</keyword>
<evidence type="ECO:0000313" key="2">
    <source>
        <dbReference type="WBParaSite" id="snap_masked-unitig_44434-processed-gene-0.0-mRNA-1"/>
    </source>
</evidence>
<name>A0A1I8JSD2_9PLAT</name>
<protein>
    <submittedName>
        <fullName evidence="2">Uncharacterized protein</fullName>
    </submittedName>
</protein>
<dbReference type="WBParaSite" id="snap_masked-unitig_44434-processed-gene-0.0-mRNA-1">
    <property type="protein sequence ID" value="snap_masked-unitig_44434-processed-gene-0.0-mRNA-1"/>
    <property type="gene ID" value="snap_masked-unitig_44434-processed-gene-0.0"/>
</dbReference>
<proteinExistence type="predicted"/>